<sequence length="53" mass="6029">MINTTKLNREKGKPGENRGRKAKGSKMAKAIMIAWLPNVAYRSLFSLRGRLLR</sequence>
<protein>
    <submittedName>
        <fullName evidence="2">Uncharacterized protein</fullName>
    </submittedName>
</protein>
<dbReference type="EMBL" id="VSSQ01001285">
    <property type="protein sequence ID" value="MPM06974.1"/>
    <property type="molecule type" value="Genomic_DNA"/>
</dbReference>
<reference evidence="2" key="1">
    <citation type="submission" date="2019-08" db="EMBL/GenBank/DDBJ databases">
        <authorList>
            <person name="Kucharzyk K."/>
            <person name="Murdoch R.W."/>
            <person name="Higgins S."/>
            <person name="Loffler F."/>
        </authorList>
    </citation>
    <scope>NUCLEOTIDE SEQUENCE</scope>
</reference>
<evidence type="ECO:0000313" key="2">
    <source>
        <dbReference type="EMBL" id="MPM06974.1"/>
    </source>
</evidence>
<evidence type="ECO:0000256" key="1">
    <source>
        <dbReference type="SAM" id="MobiDB-lite"/>
    </source>
</evidence>
<proteinExistence type="predicted"/>
<comment type="caution">
    <text evidence="2">The sequence shown here is derived from an EMBL/GenBank/DDBJ whole genome shotgun (WGS) entry which is preliminary data.</text>
</comment>
<gene>
    <name evidence="2" type="ORF">SDC9_53278</name>
</gene>
<feature type="compositionally biased region" description="Basic and acidic residues" evidence="1">
    <location>
        <begin position="7"/>
        <end position="19"/>
    </location>
</feature>
<feature type="region of interest" description="Disordered" evidence="1">
    <location>
        <begin position="1"/>
        <end position="24"/>
    </location>
</feature>
<accession>A0A644WY56</accession>
<name>A0A644WY56_9ZZZZ</name>
<organism evidence="2">
    <name type="scientific">bioreactor metagenome</name>
    <dbReference type="NCBI Taxonomy" id="1076179"/>
    <lineage>
        <taxon>unclassified sequences</taxon>
        <taxon>metagenomes</taxon>
        <taxon>ecological metagenomes</taxon>
    </lineage>
</organism>
<dbReference type="AlphaFoldDB" id="A0A644WY56"/>